<dbReference type="Gene3D" id="1.20.1250.20">
    <property type="entry name" value="MFS general substrate transporter like domains"/>
    <property type="match status" value="1"/>
</dbReference>
<evidence type="ECO:0000256" key="1">
    <source>
        <dbReference type="ARBA" id="ARBA00004651"/>
    </source>
</evidence>
<comment type="similarity">
    <text evidence="2 10">Belongs to the organo anion transporter (TC 2.A.60) family.</text>
</comment>
<dbReference type="InterPro" id="IPR036058">
    <property type="entry name" value="Kazal_dom_sf"/>
</dbReference>
<evidence type="ECO:0000256" key="3">
    <source>
        <dbReference type="ARBA" id="ARBA00022448"/>
    </source>
</evidence>
<dbReference type="GeneTree" id="ENSGT01150000286985"/>
<keyword evidence="3 10" id="KW-0813">Transport</keyword>
<dbReference type="GO" id="GO:0016323">
    <property type="term" value="C:basolateral plasma membrane"/>
    <property type="evidence" value="ECO:0007669"/>
    <property type="project" value="TreeGrafter"/>
</dbReference>
<proteinExistence type="inferred from homology"/>
<dbReference type="GO" id="GO:0006811">
    <property type="term" value="P:monoatomic ion transport"/>
    <property type="evidence" value="ECO:0007669"/>
    <property type="project" value="UniProtKB-KW"/>
</dbReference>
<dbReference type="PANTHER" id="PTHR11388:SF95">
    <property type="entry name" value="SOLUTE CARRIER ORGANIC ANION TRANSPORTER FAMILY MEMBER 6A1"/>
    <property type="match status" value="1"/>
</dbReference>
<keyword evidence="7 10" id="KW-0472">Membrane</keyword>
<dbReference type="STRING" id="39432.ENSSBOP00000015852"/>
<feature type="transmembrane region" description="Helical" evidence="10">
    <location>
        <begin position="224"/>
        <end position="249"/>
    </location>
</feature>
<keyword evidence="5 10" id="KW-0812">Transmembrane</keyword>
<evidence type="ECO:0000256" key="2">
    <source>
        <dbReference type="ARBA" id="ARBA00009657"/>
    </source>
</evidence>
<evidence type="ECO:0000256" key="8">
    <source>
        <dbReference type="ARBA" id="ARBA00023157"/>
    </source>
</evidence>
<feature type="region of interest" description="Disordered" evidence="11">
    <location>
        <begin position="27"/>
        <end position="46"/>
    </location>
</feature>
<protein>
    <recommendedName>
        <fullName evidence="10">Solute carrier organic anion transporter family member</fullName>
    </recommendedName>
</protein>
<dbReference type="PROSITE" id="PS51465">
    <property type="entry name" value="KAZAL_2"/>
    <property type="match status" value="1"/>
</dbReference>
<keyword evidence="14" id="KW-1185">Reference proteome</keyword>
<reference evidence="13" key="2">
    <citation type="submission" date="2025-09" db="UniProtKB">
        <authorList>
            <consortium name="Ensembl"/>
        </authorList>
    </citation>
    <scope>IDENTIFICATION</scope>
</reference>
<feature type="transmembrane region" description="Helical" evidence="10">
    <location>
        <begin position="448"/>
        <end position="469"/>
    </location>
</feature>
<dbReference type="Pfam" id="PF07648">
    <property type="entry name" value="Kazal_2"/>
    <property type="match status" value="1"/>
</dbReference>
<dbReference type="FunFam" id="1.20.1250.20:FF:000384">
    <property type="entry name" value="Solute carrier organic anion transporter family member"/>
    <property type="match status" value="1"/>
</dbReference>
<evidence type="ECO:0000256" key="4">
    <source>
        <dbReference type="ARBA" id="ARBA00022475"/>
    </source>
</evidence>
<dbReference type="GO" id="GO:0043252">
    <property type="term" value="P:sodium-independent organic anion transport"/>
    <property type="evidence" value="ECO:0007669"/>
    <property type="project" value="TreeGrafter"/>
</dbReference>
<evidence type="ECO:0000313" key="13">
    <source>
        <dbReference type="Ensembl" id="ENSSBOP00000015852.1"/>
    </source>
</evidence>
<gene>
    <name evidence="13" type="primary">SLCO6A1</name>
</gene>
<dbReference type="Pfam" id="PF03137">
    <property type="entry name" value="OATP"/>
    <property type="match status" value="1"/>
</dbReference>
<dbReference type="GO" id="GO:0015347">
    <property type="term" value="F:sodium-independent organic anion transmembrane transporter activity"/>
    <property type="evidence" value="ECO:0007669"/>
    <property type="project" value="TreeGrafter"/>
</dbReference>
<evidence type="ECO:0000256" key="10">
    <source>
        <dbReference type="RuleBase" id="RU362056"/>
    </source>
</evidence>
<evidence type="ECO:0000313" key="14">
    <source>
        <dbReference type="Proteomes" id="UP000233220"/>
    </source>
</evidence>
<evidence type="ECO:0000259" key="12">
    <source>
        <dbReference type="PROSITE" id="PS51465"/>
    </source>
</evidence>
<evidence type="ECO:0000256" key="7">
    <source>
        <dbReference type="ARBA" id="ARBA00023136"/>
    </source>
</evidence>
<comment type="caution">
    <text evidence="10">Lacks conserved residue(s) required for the propagation of feature annotation.</text>
</comment>
<feature type="transmembrane region" description="Helical" evidence="10">
    <location>
        <begin position="660"/>
        <end position="685"/>
    </location>
</feature>
<dbReference type="AlphaFoldDB" id="A0A2K6T887"/>
<feature type="transmembrane region" description="Helical" evidence="10">
    <location>
        <begin position="104"/>
        <end position="129"/>
    </location>
</feature>
<feature type="domain" description="Kazal-like" evidence="12">
    <location>
        <begin position="490"/>
        <end position="545"/>
    </location>
</feature>
<dbReference type="FunFam" id="1.20.1250.20:FF:000363">
    <property type="entry name" value="Solute carrier organic anion transporter family member"/>
    <property type="match status" value="1"/>
</dbReference>
<feature type="transmembrane region" description="Helical" evidence="10">
    <location>
        <begin position="167"/>
        <end position="189"/>
    </location>
</feature>
<evidence type="ECO:0000256" key="11">
    <source>
        <dbReference type="SAM" id="MobiDB-lite"/>
    </source>
</evidence>
<accession>A0A2K6T887</accession>
<keyword evidence="8" id="KW-1015">Disulfide bond</keyword>
<dbReference type="SUPFAM" id="SSF100895">
    <property type="entry name" value="Kazal-type serine protease inhibitors"/>
    <property type="match status" value="1"/>
</dbReference>
<sequence>MHEGVPRRSEGRDAALGRVESWVARARPAKDLKARESSKSSKSRKPRPYLKLFPRALIRFGGFRKSKKVQPPDSGEADDSWEQPCGVGCVASPCCECCKNIRCFMVFHCILVICQGVIFGLIDVSIGDFQRQYYVKTIENLALQFSYDISSALVVIFVAFYGDRKKVTCFVVSSFLVGFGSLLCAFPSFTEKGYQSKAAIEDICEETKVVTRCQRRASFQSKYLSFFTLGQTVQGIAAMPLYVLGITFIEESVSTHSAGTYIGIAECSEIIGYALGYVIGAPLVKVHEHSTAAENTTNNDVPDWKLTWWISFLYAAIVAWCIFIPLSCFPNNMPGSTQIKAEKRKRLHLFDEKHKDLELGISIKDLFAGLWILMKNPVLICLALSKAAESLVLIGASEFLPKYLENQFILTPNMATALAGILLLPGGALGHLLGGVIVSTLQMSYKALMRFTIVTSVVSLILLTFIIAVRCNPVQFAGISEDYDGTGQLGNLTAPCNQNCSCSSSIYSSICGRDDVEYFSPCFAGCMYSKTLNQKKTYYNCSCIKEGLTTEDGEGDFIDARPGKCDAKCYKLPLFVAFIFSTLVFSSFCSVPILLGIMQVVPETLRSLALGVSYVILRIFGTIPGPFIFKISGESSCIFRDTNDCGHRGQCWIYNQTKMAYLLVGICFVCKLCTLIFTTIAFLIYKHRVKDSIDIPDIESENPEVKKRKTDL</sequence>
<feature type="transmembrane region" description="Helical" evidence="10">
    <location>
        <begin position="572"/>
        <end position="595"/>
    </location>
</feature>
<dbReference type="NCBIfam" id="TIGR00805">
    <property type="entry name" value="oat"/>
    <property type="match status" value="1"/>
</dbReference>
<name>A0A2K6T887_SAIBB</name>
<keyword evidence="10" id="KW-0406">Ion transport</keyword>
<dbReference type="PANTHER" id="PTHR11388">
    <property type="entry name" value="ORGANIC ANION TRANSPORTER"/>
    <property type="match status" value="1"/>
</dbReference>
<dbReference type="Proteomes" id="UP000233220">
    <property type="component" value="Unplaced"/>
</dbReference>
<feature type="transmembrane region" description="Helical" evidence="10">
    <location>
        <begin position="607"/>
        <end position="629"/>
    </location>
</feature>
<comment type="subcellular location">
    <subcellularLocation>
        <location evidence="1 10">Cell membrane</location>
        <topology evidence="1 10">Multi-pass membrane protein</topology>
    </subcellularLocation>
</comment>
<feature type="transmembrane region" description="Helical" evidence="10">
    <location>
        <begin position="306"/>
        <end position="329"/>
    </location>
</feature>
<evidence type="ECO:0000256" key="9">
    <source>
        <dbReference type="ARBA" id="ARBA00023180"/>
    </source>
</evidence>
<evidence type="ECO:0000256" key="6">
    <source>
        <dbReference type="ARBA" id="ARBA00022989"/>
    </source>
</evidence>
<keyword evidence="9" id="KW-0325">Glycoprotein</keyword>
<feature type="transmembrane region" description="Helical" evidence="10">
    <location>
        <begin position="417"/>
        <end position="441"/>
    </location>
</feature>
<dbReference type="Ensembl" id="ENSSBOT00000032655.1">
    <property type="protein sequence ID" value="ENSSBOP00000015852.1"/>
    <property type="gene ID" value="ENSSBOG00000024624.1"/>
</dbReference>
<dbReference type="InterPro" id="IPR036259">
    <property type="entry name" value="MFS_trans_sf"/>
</dbReference>
<evidence type="ECO:0000256" key="5">
    <source>
        <dbReference type="ARBA" id="ARBA00022692"/>
    </source>
</evidence>
<feature type="compositionally biased region" description="Basic and acidic residues" evidence="11">
    <location>
        <begin position="28"/>
        <end position="39"/>
    </location>
</feature>
<keyword evidence="6 10" id="KW-1133">Transmembrane helix</keyword>
<reference evidence="13" key="1">
    <citation type="submission" date="2025-08" db="UniProtKB">
        <authorList>
            <consortium name="Ensembl"/>
        </authorList>
    </citation>
    <scope>IDENTIFICATION</scope>
</reference>
<dbReference type="InterPro" id="IPR004156">
    <property type="entry name" value="OATP"/>
</dbReference>
<keyword evidence="4" id="KW-1003">Cell membrane</keyword>
<organism evidence="13 14">
    <name type="scientific">Saimiri boliviensis boliviensis</name>
    <name type="common">Bolivian squirrel monkey</name>
    <dbReference type="NCBI Taxonomy" id="39432"/>
    <lineage>
        <taxon>Eukaryota</taxon>
        <taxon>Metazoa</taxon>
        <taxon>Chordata</taxon>
        <taxon>Craniata</taxon>
        <taxon>Vertebrata</taxon>
        <taxon>Euteleostomi</taxon>
        <taxon>Mammalia</taxon>
        <taxon>Eutheria</taxon>
        <taxon>Euarchontoglires</taxon>
        <taxon>Primates</taxon>
        <taxon>Haplorrhini</taxon>
        <taxon>Platyrrhini</taxon>
        <taxon>Cebidae</taxon>
        <taxon>Saimiriinae</taxon>
        <taxon>Saimiri</taxon>
    </lineage>
</organism>
<dbReference type="SUPFAM" id="SSF103473">
    <property type="entry name" value="MFS general substrate transporter"/>
    <property type="match status" value="1"/>
</dbReference>
<dbReference type="InterPro" id="IPR002350">
    <property type="entry name" value="Kazal_dom"/>
</dbReference>
<dbReference type="OMA" id="IFVHCNP"/>
<feature type="transmembrane region" description="Helical" evidence="10">
    <location>
        <begin position="141"/>
        <end position="161"/>
    </location>
</feature>